<reference evidence="2" key="2">
    <citation type="submission" date="2021-08" db="EMBL/GenBank/DDBJ databases">
        <authorList>
            <person name="Tani A."/>
            <person name="Ola A."/>
            <person name="Ogura Y."/>
            <person name="Katsura K."/>
            <person name="Hayashi T."/>
        </authorList>
    </citation>
    <scope>NUCLEOTIDE SEQUENCE</scope>
    <source>
        <strain evidence="2">NBRC 15689</strain>
    </source>
</reference>
<comment type="caution">
    <text evidence="2">The sequence shown here is derived from an EMBL/GenBank/DDBJ whole genome shotgun (WGS) entry which is preliminary data.</text>
</comment>
<accession>A0ABQ4TGQ8</accession>
<feature type="region of interest" description="Disordered" evidence="1">
    <location>
        <begin position="1"/>
        <end position="23"/>
    </location>
</feature>
<dbReference type="Proteomes" id="UP001055156">
    <property type="component" value="Unassembled WGS sequence"/>
</dbReference>
<gene>
    <name evidence="2" type="ORF">LKMONMHP_4434</name>
</gene>
<organism evidence="2 3">
    <name type="scientific">Methylobacterium organophilum</name>
    <dbReference type="NCBI Taxonomy" id="410"/>
    <lineage>
        <taxon>Bacteria</taxon>
        <taxon>Pseudomonadati</taxon>
        <taxon>Pseudomonadota</taxon>
        <taxon>Alphaproteobacteria</taxon>
        <taxon>Hyphomicrobiales</taxon>
        <taxon>Methylobacteriaceae</taxon>
        <taxon>Methylobacterium</taxon>
    </lineage>
</organism>
<feature type="compositionally biased region" description="Pro residues" evidence="1">
    <location>
        <begin position="9"/>
        <end position="18"/>
    </location>
</feature>
<dbReference type="RefSeq" id="WP_238314234.1">
    <property type="nucleotide sequence ID" value="NZ_BPQV01000016.1"/>
</dbReference>
<feature type="region of interest" description="Disordered" evidence="1">
    <location>
        <begin position="49"/>
        <end position="96"/>
    </location>
</feature>
<keyword evidence="3" id="KW-1185">Reference proteome</keyword>
<dbReference type="EMBL" id="BPQV01000016">
    <property type="protein sequence ID" value="GJE29552.1"/>
    <property type="molecule type" value="Genomic_DNA"/>
</dbReference>
<reference evidence="2" key="1">
    <citation type="journal article" date="2021" name="Front. Microbiol.">
        <title>Comprehensive Comparative Genomics and Phenotyping of Methylobacterium Species.</title>
        <authorList>
            <person name="Alessa O."/>
            <person name="Ogura Y."/>
            <person name="Fujitani Y."/>
            <person name="Takami H."/>
            <person name="Hayashi T."/>
            <person name="Sahin N."/>
            <person name="Tani A."/>
        </authorList>
    </citation>
    <scope>NUCLEOTIDE SEQUENCE</scope>
    <source>
        <strain evidence="2">NBRC 15689</strain>
    </source>
</reference>
<feature type="compositionally biased region" description="Basic and acidic residues" evidence="1">
    <location>
        <begin position="81"/>
        <end position="96"/>
    </location>
</feature>
<evidence type="ECO:0000313" key="3">
    <source>
        <dbReference type="Proteomes" id="UP001055156"/>
    </source>
</evidence>
<sequence length="96" mass="10434">MADVIPFTPRRPAPPAPTPLQSRTLRDRIEEAAQSALDTADHLIAILDDMDGEADLEGGGDEEPSLGAPEGCPSQVVYFRGGDRDLEHDTQQEHTR</sequence>
<protein>
    <submittedName>
        <fullName evidence="2">Uncharacterized protein</fullName>
    </submittedName>
</protein>
<evidence type="ECO:0000256" key="1">
    <source>
        <dbReference type="SAM" id="MobiDB-lite"/>
    </source>
</evidence>
<evidence type="ECO:0000313" key="2">
    <source>
        <dbReference type="EMBL" id="GJE29552.1"/>
    </source>
</evidence>
<proteinExistence type="predicted"/>
<feature type="compositionally biased region" description="Acidic residues" evidence="1">
    <location>
        <begin position="49"/>
        <end position="64"/>
    </location>
</feature>
<name>A0ABQ4TGQ8_METOR</name>